<dbReference type="AlphaFoldDB" id="A0A087E9M9"/>
<evidence type="ECO:0000313" key="2">
    <source>
        <dbReference type="Proteomes" id="UP000029055"/>
    </source>
</evidence>
<dbReference type="Proteomes" id="UP000029055">
    <property type="component" value="Unassembled WGS sequence"/>
</dbReference>
<sequence>MSDLTYNNAREKKPTMNRSNIVSVLARIYVDDIEKALPLYEQLADGEAPHRFDFGEVRLAKVGVFLLVQGASDEVRSHAVTVNVRDIRPVVDAIRAAGGELVEGPASGPNGARLIARASRRHSARIHRDGRTVDVHVSGAMVDLAGCLYF</sequence>
<dbReference type="RefSeq" id="WP_202805540.1">
    <property type="nucleotide sequence ID" value="NZ_CP062939.1"/>
</dbReference>
<protein>
    <submittedName>
        <fullName evidence="1">Glyoxalase</fullName>
    </submittedName>
</protein>
<dbReference type="SUPFAM" id="SSF54593">
    <property type="entry name" value="Glyoxalase/Bleomycin resistance protein/Dihydroxybiphenyl dioxygenase"/>
    <property type="match status" value="1"/>
</dbReference>
<dbReference type="EMBL" id="JGZR01000003">
    <property type="protein sequence ID" value="KFJ04480.1"/>
    <property type="molecule type" value="Genomic_DNA"/>
</dbReference>
<keyword evidence="2" id="KW-1185">Reference proteome</keyword>
<accession>A0A087E9M9</accession>
<dbReference type="eggNOG" id="COG0346">
    <property type="taxonomic scope" value="Bacteria"/>
</dbReference>
<evidence type="ECO:0000313" key="1">
    <source>
        <dbReference type="EMBL" id="KFJ04480.1"/>
    </source>
</evidence>
<name>A0A087E9M9_9BIFI</name>
<gene>
    <name evidence="1" type="ORF">BISU_0487</name>
</gene>
<proteinExistence type="predicted"/>
<reference evidence="1 2" key="1">
    <citation type="submission" date="2014-03" db="EMBL/GenBank/DDBJ databases">
        <title>Genomics of Bifidobacteria.</title>
        <authorList>
            <person name="Ventura M."/>
            <person name="Milani C."/>
            <person name="Lugli G.A."/>
        </authorList>
    </citation>
    <scope>NUCLEOTIDE SEQUENCE [LARGE SCALE GENOMIC DNA]</scope>
    <source>
        <strain evidence="1 2">LMG 11597</strain>
    </source>
</reference>
<dbReference type="InterPro" id="IPR029068">
    <property type="entry name" value="Glyas_Bleomycin-R_OHBP_Dase"/>
</dbReference>
<comment type="caution">
    <text evidence="1">The sequence shown here is derived from an EMBL/GenBank/DDBJ whole genome shotgun (WGS) entry which is preliminary data.</text>
</comment>
<organism evidence="1 2">
    <name type="scientific">Bifidobacterium subtile</name>
    <dbReference type="NCBI Taxonomy" id="77635"/>
    <lineage>
        <taxon>Bacteria</taxon>
        <taxon>Bacillati</taxon>
        <taxon>Actinomycetota</taxon>
        <taxon>Actinomycetes</taxon>
        <taxon>Bifidobacteriales</taxon>
        <taxon>Bifidobacteriaceae</taxon>
        <taxon>Bifidobacterium</taxon>
    </lineage>
</organism>
<dbReference type="Gene3D" id="3.10.180.10">
    <property type="entry name" value="2,3-Dihydroxybiphenyl 1,2-Dioxygenase, domain 1"/>
    <property type="match status" value="1"/>
</dbReference>